<dbReference type="InterPro" id="IPR029062">
    <property type="entry name" value="Class_I_gatase-like"/>
</dbReference>
<dbReference type="Gene3D" id="3.40.50.880">
    <property type="match status" value="1"/>
</dbReference>
<evidence type="ECO:0000259" key="11">
    <source>
        <dbReference type="Pfam" id="PF02449"/>
    </source>
</evidence>
<protein>
    <recommendedName>
        <fullName evidence="3 8">Beta-galactosidase</fullName>
        <shortName evidence="8">Beta-gal</shortName>
        <ecNumber evidence="3 8">3.2.1.23</ecNumber>
    </recommendedName>
</protein>
<dbReference type="GO" id="GO:0006012">
    <property type="term" value="P:galactose metabolic process"/>
    <property type="evidence" value="ECO:0007669"/>
    <property type="project" value="InterPro"/>
</dbReference>
<evidence type="ECO:0000256" key="7">
    <source>
        <dbReference type="ARBA" id="ARBA00023295"/>
    </source>
</evidence>
<organism evidence="14 15">
    <name type="scientific">Paenibacillus roseus</name>
    <dbReference type="NCBI Taxonomy" id="2798579"/>
    <lineage>
        <taxon>Bacteria</taxon>
        <taxon>Bacillati</taxon>
        <taxon>Bacillota</taxon>
        <taxon>Bacilli</taxon>
        <taxon>Bacillales</taxon>
        <taxon>Paenibacillaceae</taxon>
        <taxon>Paenibacillus</taxon>
    </lineage>
</organism>
<comment type="catalytic activity">
    <reaction evidence="1 8">
        <text>Hydrolysis of terminal non-reducing beta-D-galactose residues in beta-D-galactosides.</text>
        <dbReference type="EC" id="3.2.1.23"/>
    </reaction>
</comment>
<comment type="similarity">
    <text evidence="2 8">Belongs to the glycosyl hydrolase 42 family.</text>
</comment>
<dbReference type="GO" id="GO:0009341">
    <property type="term" value="C:beta-galactosidase complex"/>
    <property type="evidence" value="ECO:0007669"/>
    <property type="project" value="InterPro"/>
</dbReference>
<dbReference type="Gene3D" id="3.20.20.80">
    <property type="entry name" value="Glycosidases"/>
    <property type="match status" value="1"/>
</dbReference>
<keyword evidence="4" id="KW-0479">Metal-binding</keyword>
<dbReference type="InterPro" id="IPR013739">
    <property type="entry name" value="Beta_galactosidase_C"/>
</dbReference>
<dbReference type="PANTHER" id="PTHR36447:SF2">
    <property type="entry name" value="BETA-GALACTOSIDASE YESZ"/>
    <property type="match status" value="1"/>
</dbReference>
<sequence>MGKSLKTDRFTLGVCYYPEHWDEALWEEDFQRMKAMRFDIIRIAEFAWAIFEPEEGRYDFSLFDRALDAAHRHGLKVIMGTPTATPPAWLTTKYPEVLNATIDGLPYHHGARRHYNYSSTKYRELCANIVRRMAVHFKDHPAIVGWQIDNEFNCQIDTYYAEADHLAFREWLKRKYGTLDKLNQAWGTVFWSQTYTDWEQVHLTRRVVSNTPNPHQALDEKRFISDNTIDFAKVQTDILRDIAPHHWLTTNGLFGHLDSHRLTDEQLDFFSYDTYPLFATIFNDPNEEEPLLDRKWSLNLSAVRDVSPNFCVMEQQSGPGGWTNSIELPTPEPGQMRLWTYQSIAHGADMVLFFRWRTATVGTEMYWHGINDYHNQPNRRVAEATIIGEELQRLGEGLVGRRYVAEVALLDDYDNEWDGEHDTYPGALRGASYGAWYKQLQYRHIPADRVKLRTGVGLDELRKYKFVVYPHPAILTEETAMLLKEYVKGGGKVVFGARTGYKDETGRCRMMPFPGYAAELCGIHLEDFTRIAGTVKPALVRMVGEAAGLTAGAVAEAASEFPAIKFNDIIAVDQPSVTVEAEYTTAYYAGKPAMTCNRVGAGEAWYYGAAFSEAVVDKLINRLGLQSPVADWCELPRQVELAVRVDDAGEAWHFLLNYGANEAYIRVAEEVEDVISGEWLTGDATIPGYGVRILRKSDKS</sequence>
<dbReference type="Gene3D" id="2.60.40.1180">
    <property type="entry name" value="Golgi alpha-mannosidase II"/>
    <property type="match status" value="1"/>
</dbReference>
<keyword evidence="5 8" id="KW-0378">Hydrolase</keyword>
<keyword evidence="7 8" id="KW-0326">Glycosidase</keyword>
<dbReference type="SUPFAM" id="SSF52317">
    <property type="entry name" value="Class I glutamine amidotransferase-like"/>
    <property type="match status" value="1"/>
</dbReference>
<evidence type="ECO:0000259" key="13">
    <source>
        <dbReference type="Pfam" id="PF08533"/>
    </source>
</evidence>
<dbReference type="InterPro" id="IPR017853">
    <property type="entry name" value="GH"/>
</dbReference>
<dbReference type="Proteomes" id="UP000640274">
    <property type="component" value="Unassembled WGS sequence"/>
</dbReference>
<dbReference type="RefSeq" id="WP_199018703.1">
    <property type="nucleotide sequence ID" value="NZ_JAELUP010000020.1"/>
</dbReference>
<feature type="domain" description="Beta-galactosidase trimerisation" evidence="12">
    <location>
        <begin position="405"/>
        <end position="623"/>
    </location>
</feature>
<dbReference type="InterPro" id="IPR003476">
    <property type="entry name" value="Glyco_hydro_42"/>
</dbReference>
<dbReference type="GO" id="GO:0046872">
    <property type="term" value="F:metal ion binding"/>
    <property type="evidence" value="ECO:0007669"/>
    <property type="project" value="UniProtKB-KW"/>
</dbReference>
<feature type="active site" description="Nucleophile" evidence="9">
    <location>
        <position position="314"/>
    </location>
</feature>
<gene>
    <name evidence="14" type="ORF">JFN88_07480</name>
</gene>
<feature type="binding site" evidence="10">
    <location>
        <position position="322"/>
    </location>
    <ligand>
        <name>substrate</name>
    </ligand>
</feature>
<dbReference type="InterPro" id="IPR013738">
    <property type="entry name" value="Beta_galactosidase_Trimer"/>
</dbReference>
<proteinExistence type="inferred from homology"/>
<dbReference type="PANTHER" id="PTHR36447">
    <property type="entry name" value="BETA-GALACTOSIDASE GANA"/>
    <property type="match status" value="1"/>
</dbReference>
<evidence type="ECO:0000256" key="2">
    <source>
        <dbReference type="ARBA" id="ARBA00005940"/>
    </source>
</evidence>
<dbReference type="CDD" id="cd03143">
    <property type="entry name" value="A4_beta-galactosidase_middle_domain"/>
    <property type="match status" value="1"/>
</dbReference>
<evidence type="ECO:0000256" key="5">
    <source>
        <dbReference type="ARBA" id="ARBA00022801"/>
    </source>
</evidence>
<evidence type="ECO:0000256" key="10">
    <source>
        <dbReference type="PIRSR" id="PIRSR001084-2"/>
    </source>
</evidence>
<evidence type="ECO:0000259" key="12">
    <source>
        <dbReference type="Pfam" id="PF08532"/>
    </source>
</evidence>
<keyword evidence="15" id="KW-1185">Reference proteome</keyword>
<dbReference type="Pfam" id="PF08532">
    <property type="entry name" value="Glyco_hydro_42M"/>
    <property type="match status" value="1"/>
</dbReference>
<feature type="binding site" evidence="10">
    <location>
        <position position="112"/>
    </location>
    <ligand>
        <name>substrate</name>
    </ligand>
</feature>
<accession>A0A934MNL8</accession>
<feature type="domain" description="Beta-galactosidase C-terminal" evidence="13">
    <location>
        <begin position="639"/>
        <end position="696"/>
    </location>
</feature>
<dbReference type="EMBL" id="JAELUP010000020">
    <property type="protein sequence ID" value="MBJ6361151.1"/>
    <property type="molecule type" value="Genomic_DNA"/>
</dbReference>
<dbReference type="EC" id="3.2.1.23" evidence="3 8"/>
<evidence type="ECO:0000256" key="6">
    <source>
        <dbReference type="ARBA" id="ARBA00022833"/>
    </source>
</evidence>
<evidence type="ECO:0000313" key="15">
    <source>
        <dbReference type="Proteomes" id="UP000640274"/>
    </source>
</evidence>
<dbReference type="Pfam" id="PF02449">
    <property type="entry name" value="Glyco_hydro_42"/>
    <property type="match status" value="1"/>
</dbReference>
<dbReference type="InterPro" id="IPR013529">
    <property type="entry name" value="Glyco_hydro_42_N"/>
</dbReference>
<dbReference type="PIRSF" id="PIRSF001084">
    <property type="entry name" value="B-galactosidase"/>
    <property type="match status" value="1"/>
</dbReference>
<dbReference type="GO" id="GO:0004565">
    <property type="term" value="F:beta-galactosidase activity"/>
    <property type="evidence" value="ECO:0007669"/>
    <property type="project" value="UniProtKB-EC"/>
</dbReference>
<evidence type="ECO:0000256" key="4">
    <source>
        <dbReference type="ARBA" id="ARBA00022723"/>
    </source>
</evidence>
<dbReference type="InterPro" id="IPR013780">
    <property type="entry name" value="Glyco_hydro_b"/>
</dbReference>
<name>A0A934MNL8_9BACL</name>
<evidence type="ECO:0000256" key="8">
    <source>
        <dbReference type="PIRNR" id="PIRNR001084"/>
    </source>
</evidence>
<evidence type="ECO:0000313" key="14">
    <source>
        <dbReference type="EMBL" id="MBJ6361151.1"/>
    </source>
</evidence>
<dbReference type="AlphaFoldDB" id="A0A934MNL8"/>
<dbReference type="SUPFAM" id="SSF51445">
    <property type="entry name" value="(Trans)glycosidases"/>
    <property type="match status" value="1"/>
</dbReference>
<feature type="binding site" evidence="10">
    <location>
        <position position="150"/>
    </location>
    <ligand>
        <name>substrate</name>
    </ligand>
</feature>
<evidence type="ECO:0000256" key="3">
    <source>
        <dbReference type="ARBA" id="ARBA00012756"/>
    </source>
</evidence>
<feature type="active site" description="Proton donor" evidence="9">
    <location>
        <position position="151"/>
    </location>
</feature>
<evidence type="ECO:0000256" key="1">
    <source>
        <dbReference type="ARBA" id="ARBA00001412"/>
    </source>
</evidence>
<comment type="caution">
    <text evidence="14">The sequence shown here is derived from an EMBL/GenBank/DDBJ whole genome shotgun (WGS) entry which is preliminary data.</text>
</comment>
<reference evidence="14" key="1">
    <citation type="submission" date="2020-12" db="EMBL/GenBank/DDBJ databases">
        <authorList>
            <person name="Huq M.A."/>
        </authorList>
    </citation>
    <scope>NUCLEOTIDE SEQUENCE</scope>
    <source>
        <strain evidence="14">MAHUQ-46</strain>
    </source>
</reference>
<feature type="domain" description="Glycoside hydrolase family 42 N-terminal" evidence="11">
    <location>
        <begin position="15"/>
        <end position="393"/>
    </location>
</feature>
<dbReference type="Pfam" id="PF08533">
    <property type="entry name" value="Glyco_hydro_42C"/>
    <property type="match status" value="1"/>
</dbReference>
<evidence type="ECO:0000256" key="9">
    <source>
        <dbReference type="PIRSR" id="PIRSR001084-1"/>
    </source>
</evidence>
<keyword evidence="6" id="KW-0862">Zinc</keyword>